<evidence type="ECO:0000259" key="6">
    <source>
        <dbReference type="Pfam" id="PF04932"/>
    </source>
</evidence>
<proteinExistence type="predicted"/>
<evidence type="ECO:0000256" key="5">
    <source>
        <dbReference type="SAM" id="Phobius"/>
    </source>
</evidence>
<dbReference type="Proteomes" id="UP000177528">
    <property type="component" value="Unassembled WGS sequence"/>
</dbReference>
<comment type="subcellular location">
    <subcellularLocation>
        <location evidence="1">Membrane</location>
        <topology evidence="1">Multi-pass membrane protein</topology>
    </subcellularLocation>
</comment>
<evidence type="ECO:0000256" key="2">
    <source>
        <dbReference type="ARBA" id="ARBA00022692"/>
    </source>
</evidence>
<feature type="transmembrane region" description="Helical" evidence="5">
    <location>
        <begin position="69"/>
        <end position="88"/>
    </location>
</feature>
<dbReference type="InterPro" id="IPR007016">
    <property type="entry name" value="O-antigen_ligase-rel_domated"/>
</dbReference>
<reference evidence="7 8" key="1">
    <citation type="journal article" date="2016" name="Nat. Commun.">
        <title>Thousands of microbial genomes shed light on interconnected biogeochemical processes in an aquifer system.</title>
        <authorList>
            <person name="Anantharaman K."/>
            <person name="Brown C.T."/>
            <person name="Hug L.A."/>
            <person name="Sharon I."/>
            <person name="Castelle C.J."/>
            <person name="Probst A.J."/>
            <person name="Thomas B.C."/>
            <person name="Singh A."/>
            <person name="Wilkins M.J."/>
            <person name="Karaoz U."/>
            <person name="Brodie E.L."/>
            <person name="Williams K.H."/>
            <person name="Hubbard S.S."/>
            <person name="Banfield J.F."/>
        </authorList>
    </citation>
    <scope>NUCLEOTIDE SEQUENCE [LARGE SCALE GENOMIC DNA]</scope>
</reference>
<name>A0A1G1X4A5_9BACT</name>
<feature type="transmembrane region" description="Helical" evidence="5">
    <location>
        <begin position="246"/>
        <end position="263"/>
    </location>
</feature>
<dbReference type="Pfam" id="PF04932">
    <property type="entry name" value="Wzy_C"/>
    <property type="match status" value="1"/>
</dbReference>
<feature type="domain" description="O-antigen ligase-related" evidence="6">
    <location>
        <begin position="181"/>
        <end position="372"/>
    </location>
</feature>
<comment type="caution">
    <text evidence="7">The sequence shown here is derived from an EMBL/GenBank/DDBJ whole genome shotgun (WGS) entry which is preliminary data.</text>
</comment>
<feature type="transmembrane region" description="Helical" evidence="5">
    <location>
        <begin position="398"/>
        <end position="416"/>
    </location>
</feature>
<gene>
    <name evidence="7" type="ORF">A3D99_02945</name>
</gene>
<protein>
    <recommendedName>
        <fullName evidence="6">O-antigen ligase-related domain-containing protein</fullName>
    </recommendedName>
</protein>
<feature type="transmembrane region" description="Helical" evidence="5">
    <location>
        <begin position="29"/>
        <end position="48"/>
    </location>
</feature>
<feature type="transmembrane region" description="Helical" evidence="5">
    <location>
        <begin position="183"/>
        <end position="212"/>
    </location>
</feature>
<evidence type="ECO:0000313" key="7">
    <source>
        <dbReference type="EMBL" id="OGY34838.1"/>
    </source>
</evidence>
<dbReference type="EMBL" id="MHHR01000009">
    <property type="protein sequence ID" value="OGY34838.1"/>
    <property type="molecule type" value="Genomic_DNA"/>
</dbReference>
<dbReference type="PANTHER" id="PTHR37422:SF13">
    <property type="entry name" value="LIPOPOLYSACCHARIDE BIOSYNTHESIS PROTEIN PA4999-RELATED"/>
    <property type="match status" value="1"/>
</dbReference>
<organism evidence="7 8">
    <name type="scientific">Candidatus Andersenbacteria bacterium RIFCSPHIGHO2_12_FULL_45_11</name>
    <dbReference type="NCBI Taxonomy" id="1797281"/>
    <lineage>
        <taxon>Bacteria</taxon>
        <taxon>Candidatus Anderseniibacteriota</taxon>
    </lineage>
</organism>
<dbReference type="PANTHER" id="PTHR37422">
    <property type="entry name" value="TEICHURONIC ACID BIOSYNTHESIS PROTEIN TUAE"/>
    <property type="match status" value="1"/>
</dbReference>
<evidence type="ECO:0000256" key="1">
    <source>
        <dbReference type="ARBA" id="ARBA00004141"/>
    </source>
</evidence>
<keyword evidence="3 5" id="KW-1133">Transmembrane helix</keyword>
<feature type="transmembrane region" description="Helical" evidence="5">
    <location>
        <begin position="94"/>
        <end position="112"/>
    </location>
</feature>
<sequence>MTNILVSLLTGLLPLYVVRFNVFGIPTNVFEVAVWATAASWLAGKTLGVNAKTPSVEETSGFRAIPKSTLIFIALFILSAIISTTISSELRNSLGILKGWIITPILFGLLVHTSTDKKAIIRSLILSGLVVALFGFSQIHGFNRIYSVYDVPNSLALFLVPTSVLAAWLGVKNTDKFYKYAAIVMLIAIVLTQSLGAIVALVGTVIAGTVLASRTHPLQLPLEKGERTFVTPPLFKGRMGGVQKRLFLEIFIMGIIAILFFTLSGRFSYLISPLIHPNTTNSVTVRMQLWDIGAELIKKHPILGIGLGQFEPAYQAELHRRFAEEACGEKSTQPCLPAGRYKLQAEYVFRDPHNWIISFWLNTGLLGLLSFIGLNYIAITKSLPSPVLGEGGGEGKTVYRQAIALAIISILIFGLFDTIYWKNDLSALWWILLAYSLPLI</sequence>
<evidence type="ECO:0000256" key="4">
    <source>
        <dbReference type="ARBA" id="ARBA00023136"/>
    </source>
</evidence>
<evidence type="ECO:0000313" key="8">
    <source>
        <dbReference type="Proteomes" id="UP000177528"/>
    </source>
</evidence>
<dbReference type="AlphaFoldDB" id="A0A1G1X4A5"/>
<feature type="transmembrane region" description="Helical" evidence="5">
    <location>
        <begin position="359"/>
        <end position="378"/>
    </location>
</feature>
<dbReference type="GO" id="GO:0016020">
    <property type="term" value="C:membrane"/>
    <property type="evidence" value="ECO:0007669"/>
    <property type="project" value="UniProtKB-SubCell"/>
</dbReference>
<accession>A0A1G1X4A5</accession>
<feature type="transmembrane region" description="Helical" evidence="5">
    <location>
        <begin position="119"/>
        <end position="139"/>
    </location>
</feature>
<feature type="transmembrane region" description="Helical" evidence="5">
    <location>
        <begin position="151"/>
        <end position="171"/>
    </location>
</feature>
<evidence type="ECO:0000256" key="3">
    <source>
        <dbReference type="ARBA" id="ARBA00022989"/>
    </source>
</evidence>
<keyword evidence="2 5" id="KW-0812">Transmembrane</keyword>
<dbReference type="InterPro" id="IPR051533">
    <property type="entry name" value="WaaL-like"/>
</dbReference>
<keyword evidence="4 5" id="KW-0472">Membrane</keyword>